<sequence length="100" mass="11212">MNLTTKEIEKLTVVVASDLAHRRRDRGLKLNYPESIAYITYEVLEKIRDGKSVAEVMQFGTEILTVNDVMDGVADMIPVIQVEGTFVDGTKLVTIHNPIH</sequence>
<evidence type="ECO:0000313" key="6">
    <source>
        <dbReference type="Proteomes" id="UP000076480"/>
    </source>
</evidence>
<protein>
    <recommendedName>
        <fullName evidence="4">Urease subunit gamma</fullName>
        <ecNumber evidence="4">3.5.1.5</ecNumber>
    </recommendedName>
</protein>
<comment type="caution">
    <text evidence="5">The sequence shown here is derived from an EMBL/GenBank/DDBJ whole genome shotgun (WGS) entry which is preliminary data.</text>
</comment>
<evidence type="ECO:0000313" key="5">
    <source>
        <dbReference type="EMBL" id="KZL35602.1"/>
    </source>
</evidence>
<dbReference type="GO" id="GO:0016151">
    <property type="term" value="F:nickel cation binding"/>
    <property type="evidence" value="ECO:0007669"/>
    <property type="project" value="InterPro"/>
</dbReference>
<evidence type="ECO:0000256" key="3">
    <source>
        <dbReference type="ARBA" id="ARBA00047778"/>
    </source>
</evidence>
<name>A0A166FML8_SECCO</name>
<dbReference type="OrthoDB" id="9793527at2"/>
<proteinExistence type="inferred from homology"/>
<dbReference type="SUPFAM" id="SSF54111">
    <property type="entry name" value="Urease, gamma-subunit"/>
    <property type="match status" value="1"/>
</dbReference>
<dbReference type="InterPro" id="IPR050069">
    <property type="entry name" value="Urease_subunit"/>
</dbReference>
<gene>
    <name evidence="5" type="ORF">TY91_16465</name>
</gene>
<dbReference type="EC" id="3.5.1.5" evidence="4"/>
<keyword evidence="2 4" id="KW-0378">Hydrolase</keyword>
<dbReference type="NCBIfam" id="NF009712">
    <property type="entry name" value="PRK13241.1"/>
    <property type="match status" value="1"/>
</dbReference>
<comment type="catalytic activity">
    <reaction evidence="3 4">
        <text>urea + 2 H2O + H(+) = hydrogencarbonate + 2 NH4(+)</text>
        <dbReference type="Rhea" id="RHEA:20557"/>
        <dbReference type="ChEBI" id="CHEBI:15377"/>
        <dbReference type="ChEBI" id="CHEBI:15378"/>
        <dbReference type="ChEBI" id="CHEBI:16199"/>
        <dbReference type="ChEBI" id="CHEBI:17544"/>
        <dbReference type="ChEBI" id="CHEBI:28938"/>
        <dbReference type="EC" id="3.5.1.5"/>
    </reaction>
</comment>
<comment type="similarity">
    <text evidence="4">Belongs to the urease gamma subunit family.</text>
</comment>
<dbReference type="GO" id="GO:0043419">
    <property type="term" value="P:urea catabolic process"/>
    <property type="evidence" value="ECO:0007669"/>
    <property type="project" value="InterPro"/>
</dbReference>
<dbReference type="InterPro" id="IPR036463">
    <property type="entry name" value="Urease_gamma_sf"/>
</dbReference>
<dbReference type="GO" id="GO:0005737">
    <property type="term" value="C:cytoplasm"/>
    <property type="evidence" value="ECO:0007669"/>
    <property type="project" value="UniProtKB-SubCell"/>
</dbReference>
<evidence type="ECO:0000256" key="1">
    <source>
        <dbReference type="ARBA" id="ARBA00022490"/>
    </source>
</evidence>
<reference evidence="5 6" key="1">
    <citation type="submission" date="2015-02" db="EMBL/GenBank/DDBJ databases">
        <title>Draft genome sequence of Lactobacillus collinoides CUPV2371 isolated from a natural cider, the first genome sequence of a strain of this species.</title>
        <authorList>
            <person name="Puertas A.I."/>
            <person name="Spano G."/>
            <person name="Capozzi V."/>
            <person name="Lamontanara A."/>
            <person name="Orru L."/>
            <person name="Duenas M.T."/>
        </authorList>
    </citation>
    <scope>NUCLEOTIDE SEQUENCE [LARGE SCALE GENOMIC DNA]</scope>
    <source>
        <strain evidence="5 6">237</strain>
    </source>
</reference>
<evidence type="ECO:0000256" key="2">
    <source>
        <dbReference type="ARBA" id="ARBA00022801"/>
    </source>
</evidence>
<accession>A0A166FML8</accession>
<dbReference type="PANTHER" id="PTHR33569:SF1">
    <property type="entry name" value="UREASE"/>
    <property type="match status" value="1"/>
</dbReference>
<dbReference type="Proteomes" id="UP000076480">
    <property type="component" value="Unassembled WGS sequence"/>
</dbReference>
<dbReference type="PANTHER" id="PTHR33569">
    <property type="entry name" value="UREASE"/>
    <property type="match status" value="1"/>
</dbReference>
<keyword evidence="1" id="KW-0963">Cytoplasm</keyword>
<keyword evidence="6" id="KW-1185">Reference proteome</keyword>
<dbReference type="NCBIfam" id="TIGR00193">
    <property type="entry name" value="urease_gam"/>
    <property type="match status" value="1"/>
</dbReference>
<dbReference type="InterPro" id="IPR012010">
    <property type="entry name" value="Urease_gamma"/>
</dbReference>
<organism evidence="5 6">
    <name type="scientific">Secundilactobacillus collinoides</name>
    <name type="common">Lactobacillus collinoides</name>
    <dbReference type="NCBI Taxonomy" id="33960"/>
    <lineage>
        <taxon>Bacteria</taxon>
        <taxon>Bacillati</taxon>
        <taxon>Bacillota</taxon>
        <taxon>Bacilli</taxon>
        <taxon>Lactobacillales</taxon>
        <taxon>Lactobacillaceae</taxon>
        <taxon>Secundilactobacillus</taxon>
    </lineage>
</organism>
<dbReference type="Pfam" id="PF00547">
    <property type="entry name" value="Urease_gamma"/>
    <property type="match status" value="1"/>
</dbReference>
<evidence type="ECO:0000256" key="4">
    <source>
        <dbReference type="RuleBase" id="RU003850"/>
    </source>
</evidence>
<dbReference type="EMBL" id="JYDC01000124">
    <property type="protein sequence ID" value="KZL35602.1"/>
    <property type="molecule type" value="Genomic_DNA"/>
</dbReference>
<dbReference type="PIRSF" id="PIRSF001223">
    <property type="entry name" value="Urease_gamma"/>
    <property type="match status" value="1"/>
</dbReference>
<dbReference type="Gene3D" id="3.30.280.10">
    <property type="entry name" value="Urease, gamma-like subunit"/>
    <property type="match status" value="1"/>
</dbReference>
<dbReference type="PATRIC" id="fig|33960.6.peg.510"/>
<dbReference type="InterPro" id="IPR002026">
    <property type="entry name" value="Urease_gamma/gamma-beta_su"/>
</dbReference>
<dbReference type="CDD" id="cd00390">
    <property type="entry name" value="Urease_gamma"/>
    <property type="match status" value="1"/>
</dbReference>
<dbReference type="RefSeq" id="WP_056996396.1">
    <property type="nucleotide sequence ID" value="NZ_JYDC01000124.1"/>
</dbReference>
<dbReference type="AlphaFoldDB" id="A0A166FML8"/>
<dbReference type="GO" id="GO:0009039">
    <property type="term" value="F:urease activity"/>
    <property type="evidence" value="ECO:0007669"/>
    <property type="project" value="UniProtKB-EC"/>
</dbReference>
<comment type="subcellular location">
    <subcellularLocation>
        <location evidence="4">Cytoplasm</location>
    </subcellularLocation>
</comment>